<keyword evidence="2" id="KW-0808">Transferase</keyword>
<reference evidence="5 6" key="1">
    <citation type="journal article" date="2010" name="Plant Cell">
        <title>The Chlorella variabilis NC64A genome reveals adaptation to photosymbiosis, coevolution with viruses, and cryptic sex.</title>
        <authorList>
            <person name="Blanc G."/>
            <person name="Duncan G."/>
            <person name="Agarkova I."/>
            <person name="Borodovsky M."/>
            <person name="Gurnon J."/>
            <person name="Kuo A."/>
            <person name="Lindquist E."/>
            <person name="Lucas S."/>
            <person name="Pangilinan J."/>
            <person name="Polle J."/>
            <person name="Salamov A."/>
            <person name="Terry A."/>
            <person name="Yamada T."/>
            <person name="Dunigan D.D."/>
            <person name="Grigoriev I.V."/>
            <person name="Claverie J.M."/>
            <person name="Van Etten J.L."/>
        </authorList>
    </citation>
    <scope>NUCLEOTIDE SEQUENCE [LARGE SCALE GENOMIC DNA]</scope>
    <source>
        <strain evidence="5 6">NC64A</strain>
    </source>
</reference>
<dbReference type="Gene3D" id="3.40.50.150">
    <property type="entry name" value="Vaccinia Virus protein VP39"/>
    <property type="match status" value="1"/>
</dbReference>
<dbReference type="InterPro" id="IPR002935">
    <property type="entry name" value="SAM_O-MeTrfase"/>
</dbReference>
<dbReference type="PROSITE" id="PS51682">
    <property type="entry name" value="SAM_OMT_I"/>
    <property type="match status" value="1"/>
</dbReference>
<dbReference type="FunCoup" id="E1ZB68">
    <property type="interactions" value="481"/>
</dbReference>
<dbReference type="RefSeq" id="XP_005849073.1">
    <property type="nucleotide sequence ID" value="XM_005849011.1"/>
</dbReference>
<dbReference type="eggNOG" id="KOG1663">
    <property type="taxonomic scope" value="Eukaryota"/>
</dbReference>
<dbReference type="KEGG" id="cvr:CHLNCDRAFT_48686"/>
<comment type="similarity">
    <text evidence="4">Belongs to the class I-like SAM-binding methyltransferase superfamily. Cation-dependent O-methyltransferase family.</text>
</comment>
<gene>
    <name evidence="5" type="ORF">CHLNCDRAFT_48686</name>
</gene>
<proteinExistence type="inferred from homology"/>
<dbReference type="InterPro" id="IPR050362">
    <property type="entry name" value="Cation-dep_OMT"/>
</dbReference>
<dbReference type="AlphaFoldDB" id="E1ZB68"/>
<evidence type="ECO:0000256" key="4">
    <source>
        <dbReference type="ARBA" id="ARBA00023453"/>
    </source>
</evidence>
<sequence>MDGGLYAYLLRHTREPPVLAALRADTAERYPSAAHMAVSPDQGAFLAWLAHTLGARRVIEVGVFTGYSSVALALALPPGGRLVACERDPKALAVARQYWQRAGVAHKVEERLGRATQTLDSLLADPQQHGSYDFAFIDADKKGYRAYYEQLLQLVRPGGVIALDNVLWYGRVADPAADDGATAALRQLNDFLVADERVAFSLVPVGDGMALATKR</sequence>
<dbReference type="CDD" id="cd02440">
    <property type="entry name" value="AdoMet_MTases"/>
    <property type="match status" value="1"/>
</dbReference>
<keyword evidence="6" id="KW-1185">Reference proteome</keyword>
<evidence type="ECO:0000256" key="1">
    <source>
        <dbReference type="ARBA" id="ARBA00022603"/>
    </source>
</evidence>
<dbReference type="GO" id="GO:0008757">
    <property type="term" value="F:S-adenosylmethionine-dependent methyltransferase activity"/>
    <property type="evidence" value="ECO:0007669"/>
    <property type="project" value="TreeGrafter"/>
</dbReference>
<dbReference type="GO" id="GO:0032259">
    <property type="term" value="P:methylation"/>
    <property type="evidence" value="ECO:0007669"/>
    <property type="project" value="UniProtKB-KW"/>
</dbReference>
<dbReference type="PANTHER" id="PTHR10509:SF14">
    <property type="entry name" value="CAFFEOYL-COA O-METHYLTRANSFERASE 3-RELATED"/>
    <property type="match status" value="1"/>
</dbReference>
<keyword evidence="1" id="KW-0489">Methyltransferase</keyword>
<name>E1ZB68_CHLVA</name>
<keyword evidence="3" id="KW-0949">S-adenosyl-L-methionine</keyword>
<dbReference type="Proteomes" id="UP000008141">
    <property type="component" value="Unassembled WGS sequence"/>
</dbReference>
<dbReference type="STRING" id="554065.E1ZB68"/>
<dbReference type="PANTHER" id="PTHR10509">
    <property type="entry name" value="O-METHYLTRANSFERASE-RELATED"/>
    <property type="match status" value="1"/>
</dbReference>
<evidence type="ECO:0000313" key="6">
    <source>
        <dbReference type="Proteomes" id="UP000008141"/>
    </source>
</evidence>
<evidence type="ECO:0000256" key="2">
    <source>
        <dbReference type="ARBA" id="ARBA00022679"/>
    </source>
</evidence>
<accession>E1ZB68</accession>
<dbReference type="InParanoid" id="E1ZB68"/>
<dbReference type="OrthoDB" id="10251242at2759"/>
<dbReference type="OMA" id="VCFEGVF"/>
<evidence type="ECO:0008006" key="7">
    <source>
        <dbReference type="Google" id="ProtNLM"/>
    </source>
</evidence>
<dbReference type="GO" id="GO:0008171">
    <property type="term" value="F:O-methyltransferase activity"/>
    <property type="evidence" value="ECO:0007669"/>
    <property type="project" value="InterPro"/>
</dbReference>
<organism evidence="6">
    <name type="scientific">Chlorella variabilis</name>
    <name type="common">Green alga</name>
    <dbReference type="NCBI Taxonomy" id="554065"/>
    <lineage>
        <taxon>Eukaryota</taxon>
        <taxon>Viridiplantae</taxon>
        <taxon>Chlorophyta</taxon>
        <taxon>core chlorophytes</taxon>
        <taxon>Trebouxiophyceae</taxon>
        <taxon>Chlorellales</taxon>
        <taxon>Chlorellaceae</taxon>
        <taxon>Chlorella clade</taxon>
        <taxon>Chlorella</taxon>
    </lineage>
</organism>
<dbReference type="InterPro" id="IPR029063">
    <property type="entry name" value="SAM-dependent_MTases_sf"/>
</dbReference>
<dbReference type="EMBL" id="GL433840">
    <property type="protein sequence ID" value="EFN56971.1"/>
    <property type="molecule type" value="Genomic_DNA"/>
</dbReference>
<evidence type="ECO:0000313" key="5">
    <source>
        <dbReference type="EMBL" id="EFN56971.1"/>
    </source>
</evidence>
<evidence type="ECO:0000256" key="3">
    <source>
        <dbReference type="ARBA" id="ARBA00022691"/>
    </source>
</evidence>
<dbReference type="GeneID" id="17356665"/>
<dbReference type="Pfam" id="PF01596">
    <property type="entry name" value="Methyltransf_3"/>
    <property type="match status" value="1"/>
</dbReference>
<dbReference type="SUPFAM" id="SSF53335">
    <property type="entry name" value="S-adenosyl-L-methionine-dependent methyltransferases"/>
    <property type="match status" value="1"/>
</dbReference>
<protein>
    <recommendedName>
        <fullName evidence="7">Caffeoyl-CoA O-methyltransferase</fullName>
    </recommendedName>
</protein>